<dbReference type="InterPro" id="IPR037257">
    <property type="entry name" value="T2SS_E_N_sf"/>
</dbReference>
<evidence type="ECO:0000313" key="3">
    <source>
        <dbReference type="EMBL" id="AKJ63551.1"/>
    </source>
</evidence>
<evidence type="ECO:0000313" key="4">
    <source>
        <dbReference type="Proteomes" id="UP000035268"/>
    </source>
</evidence>
<name>A0A0G3EAP5_9BACT</name>
<protein>
    <submittedName>
        <fullName evidence="3">Type IV-A pilus assembly ATPase</fullName>
    </submittedName>
</protein>
<feature type="region of interest" description="Disordered" evidence="1">
    <location>
        <begin position="113"/>
        <end position="137"/>
    </location>
</feature>
<reference evidence="4" key="1">
    <citation type="submission" date="2015-02" db="EMBL/GenBank/DDBJ databases">
        <title>Description and complete genome sequence of the first cultured representative of the subdivision 5 of the Verrucomicrobia phylum.</title>
        <authorList>
            <person name="Spring S."/>
            <person name="Bunk B."/>
            <person name="Sproer C."/>
            <person name="Klenk H.-P."/>
        </authorList>
    </citation>
    <scope>NUCLEOTIDE SEQUENCE [LARGE SCALE GENOMIC DNA]</scope>
    <source>
        <strain evidence="4">L21-Fru-AB</strain>
    </source>
</reference>
<dbReference type="Gene3D" id="1.25.40.10">
    <property type="entry name" value="Tetratricopeptide repeat domain"/>
    <property type="match status" value="1"/>
</dbReference>
<feature type="domain" description="Type II secretion system protein GspE N-terminal" evidence="2">
    <location>
        <begin position="204"/>
        <end position="288"/>
    </location>
</feature>
<evidence type="ECO:0000256" key="1">
    <source>
        <dbReference type="SAM" id="MobiDB-lite"/>
    </source>
</evidence>
<dbReference type="InterPro" id="IPR007831">
    <property type="entry name" value="T2SS_GspE_N"/>
</dbReference>
<dbReference type="EMBL" id="CP010904">
    <property type="protein sequence ID" value="AKJ63551.1"/>
    <property type="molecule type" value="Genomic_DNA"/>
</dbReference>
<evidence type="ECO:0000259" key="2">
    <source>
        <dbReference type="Pfam" id="PF05157"/>
    </source>
</evidence>
<dbReference type="AlphaFoldDB" id="A0A0G3EAP5"/>
<accession>A0A0G3EAP5</accession>
<dbReference type="InterPro" id="IPR011990">
    <property type="entry name" value="TPR-like_helical_dom_sf"/>
</dbReference>
<organism evidence="3 4">
    <name type="scientific">Kiritimatiella glycovorans</name>
    <dbReference type="NCBI Taxonomy" id="1307763"/>
    <lineage>
        <taxon>Bacteria</taxon>
        <taxon>Pseudomonadati</taxon>
        <taxon>Kiritimatiellota</taxon>
        <taxon>Kiritimatiellia</taxon>
        <taxon>Kiritimatiellales</taxon>
        <taxon>Kiritimatiellaceae</taxon>
        <taxon>Kiritimatiella</taxon>
    </lineage>
</organism>
<dbReference type="KEGG" id="vbl:L21SP4_00270"/>
<dbReference type="SUPFAM" id="SSF48452">
    <property type="entry name" value="TPR-like"/>
    <property type="match status" value="1"/>
</dbReference>
<dbReference type="Proteomes" id="UP000035268">
    <property type="component" value="Chromosome"/>
</dbReference>
<gene>
    <name evidence="3" type="ORF">L21SP4_00270</name>
</gene>
<dbReference type="Pfam" id="PF05157">
    <property type="entry name" value="MshEN"/>
    <property type="match status" value="1"/>
</dbReference>
<keyword evidence="4" id="KW-1185">Reference proteome</keyword>
<proteinExistence type="predicted"/>
<dbReference type="STRING" id="1307763.L21SP4_00270"/>
<dbReference type="Gene3D" id="3.30.300.160">
    <property type="entry name" value="Type II secretion system, protein E, N-terminal domain"/>
    <property type="match status" value="1"/>
</dbReference>
<reference evidence="3 4" key="2">
    <citation type="journal article" date="2016" name="ISME J.">
        <title>Characterization of the first cultured representative of Verrucomicrobia subdivision 5 indicates the proposal of a novel phylum.</title>
        <authorList>
            <person name="Spring S."/>
            <person name="Bunk B."/>
            <person name="Sproer C."/>
            <person name="Schumann P."/>
            <person name="Rohde M."/>
            <person name="Tindall B.J."/>
            <person name="Klenk H.P."/>
        </authorList>
    </citation>
    <scope>NUCLEOTIDE SEQUENCE [LARGE SCALE GENOMIC DNA]</scope>
    <source>
        <strain evidence="3 4">L21-Fru-AB</strain>
    </source>
</reference>
<sequence length="290" mass="32926">MRRLRTARNLENAMAEEPEKYPNAQDSRESTEIFEQILEVMPHDQFALRMVYLAHFNRGDREKAFEYLKRAAETALTESGDDEFLEFVRSQAAHFEDVMDEESRRLWSRLEEKTGAAAGQETAPGAPQPRTRGSSPHLDAEMNLAWRLYRAEQIDQSEYSDIVHDLAEMANRQVDVPTTVLHVISDRGFSQLNRIMQYLVSESGTPYIALPNFDIPEELTGLIPEEFPARRGLLPFAEKGNELMVAVLNPFNGELLAEAEVASGRRCHPFLVDPQAYDEAVARLKSKAEA</sequence>
<dbReference type="SUPFAM" id="SSF160246">
    <property type="entry name" value="EspE N-terminal domain-like"/>
    <property type="match status" value="1"/>
</dbReference>